<evidence type="ECO:0000256" key="5">
    <source>
        <dbReference type="ARBA" id="ARBA00010617"/>
    </source>
</evidence>
<name>A0A2L2Y6V0_PARTP</name>
<evidence type="ECO:0000256" key="10">
    <source>
        <dbReference type="ARBA" id="ARBA00023002"/>
    </source>
</evidence>
<proteinExistence type="evidence at transcript level"/>
<evidence type="ECO:0000256" key="7">
    <source>
        <dbReference type="ARBA" id="ARBA00022723"/>
    </source>
</evidence>
<evidence type="ECO:0000256" key="9">
    <source>
        <dbReference type="ARBA" id="ARBA00022848"/>
    </source>
</evidence>
<dbReference type="InterPro" id="IPR017972">
    <property type="entry name" value="Cyt_P450_CS"/>
</dbReference>
<dbReference type="GO" id="GO:0006805">
    <property type="term" value="P:xenobiotic metabolic process"/>
    <property type="evidence" value="ECO:0007669"/>
    <property type="project" value="TreeGrafter"/>
</dbReference>
<evidence type="ECO:0000256" key="15">
    <source>
        <dbReference type="RuleBase" id="RU000461"/>
    </source>
</evidence>
<evidence type="ECO:0000256" key="2">
    <source>
        <dbReference type="ARBA" id="ARBA00003690"/>
    </source>
</evidence>
<accession>A0A2L2Y6V0</accession>
<keyword evidence="16" id="KW-1133">Transmembrane helix</keyword>
<keyword evidence="11 14" id="KW-0408">Iron</keyword>
<evidence type="ECO:0000256" key="1">
    <source>
        <dbReference type="ARBA" id="ARBA00001971"/>
    </source>
</evidence>
<keyword evidence="7 14" id="KW-0479">Metal-binding</keyword>
<dbReference type="AlphaFoldDB" id="A0A2L2Y6V0"/>
<feature type="binding site" description="axial binding residue" evidence="14">
    <location>
        <position position="460"/>
    </location>
    <ligand>
        <name>heme</name>
        <dbReference type="ChEBI" id="CHEBI:30413"/>
    </ligand>
    <ligandPart>
        <name>Fe</name>
        <dbReference type="ChEBI" id="CHEBI:18248"/>
    </ligandPart>
</feature>
<evidence type="ECO:0000256" key="3">
    <source>
        <dbReference type="ARBA" id="ARBA00004174"/>
    </source>
</evidence>
<dbReference type="InterPro" id="IPR050182">
    <property type="entry name" value="Cytochrome_P450_fam2"/>
</dbReference>
<evidence type="ECO:0000256" key="12">
    <source>
        <dbReference type="ARBA" id="ARBA00023033"/>
    </source>
</evidence>
<evidence type="ECO:0000256" key="4">
    <source>
        <dbReference type="ARBA" id="ARBA00004406"/>
    </source>
</evidence>
<dbReference type="Gene3D" id="1.10.630.10">
    <property type="entry name" value="Cytochrome P450"/>
    <property type="match status" value="1"/>
</dbReference>
<dbReference type="GO" id="GO:0005789">
    <property type="term" value="C:endoplasmic reticulum membrane"/>
    <property type="evidence" value="ECO:0007669"/>
    <property type="project" value="UniProtKB-SubCell"/>
</dbReference>
<dbReference type="InterPro" id="IPR001128">
    <property type="entry name" value="Cyt_P450"/>
</dbReference>
<dbReference type="SUPFAM" id="SSF48264">
    <property type="entry name" value="Cytochrome P450"/>
    <property type="match status" value="1"/>
</dbReference>
<sequence>MDVLQNVFQSYEFNLRNLKDASSNLIINGILTIMVIILFVYWWRNKNVKKYKLPPGPRGAPILGYLPFLGKEPFRDFDKLSKKYGNVMSVYLGQSYVVILGNFEAVKVALSKNSTLNRPEGLFDFLPDGVGFSSVNDTQWVEQRRFSVKAMRDLGLGRSKWEYLVQEELDDFIKLISSFKGKPINVFRFLALSVSNNMSSLLFGRRLPLNDKNLNFVTDTLDKLFSHFSQANWSHYFPVLHNIFSKLGLNSLSTSRKEFEAFNNFIREQVEVQKKTYTPGSTDNFVHEFLTEIKKNESKESGNKFDESVLRGNLQALFLGGSDTTSLSLSWLLLCMAKYRDIQQRVHQELDTVLGRDGKIQYSERFKVPYTLAVIMEEQRYRTLAPLNTSRIASEDIKIQGYDIPRGTIIIGNNWGLHHDTRYWKEPEKFMPERFLSDDGKQVNVKHESYVPFSYGKRGCPGETVAYIEILSYFVAIMQNFEVLPPENKTPIMEGILGLTYATIPQELRFIARR</sequence>
<dbReference type="PRINTS" id="PR00463">
    <property type="entry name" value="EP450I"/>
</dbReference>
<dbReference type="InterPro" id="IPR002401">
    <property type="entry name" value="Cyt_P450_E_grp-I"/>
</dbReference>
<evidence type="ECO:0000256" key="8">
    <source>
        <dbReference type="ARBA" id="ARBA00022824"/>
    </source>
</evidence>
<dbReference type="GO" id="GO:0016712">
    <property type="term" value="F:oxidoreductase activity, acting on paired donors, with incorporation or reduction of molecular oxygen, reduced flavin or flavoprotein as one donor, and incorporation of one atom of oxygen"/>
    <property type="evidence" value="ECO:0007669"/>
    <property type="project" value="TreeGrafter"/>
</dbReference>
<reference evidence="17" key="1">
    <citation type="journal article" date="2016" name="Mol. Ecol. Resour.">
        <title>Evaluation of the impact of RNA preservation methods of spiders for de novo transcriptome assembly.</title>
        <authorList>
            <person name="Kono N."/>
            <person name="Nakamura H."/>
            <person name="Ito Y."/>
            <person name="Tomita M."/>
            <person name="Arakawa K."/>
        </authorList>
    </citation>
    <scope>NUCLEOTIDE SEQUENCE</scope>
    <source>
        <tissue evidence="17">Whole body</tissue>
    </source>
</reference>
<keyword evidence="12 15" id="KW-0503">Monooxygenase</keyword>
<dbReference type="PRINTS" id="PR00385">
    <property type="entry name" value="P450"/>
</dbReference>
<organism evidence="17">
    <name type="scientific">Parasteatoda tepidariorum</name>
    <name type="common">Common house spider</name>
    <name type="synonym">Achaearanea tepidariorum</name>
    <dbReference type="NCBI Taxonomy" id="114398"/>
    <lineage>
        <taxon>Eukaryota</taxon>
        <taxon>Metazoa</taxon>
        <taxon>Ecdysozoa</taxon>
        <taxon>Arthropoda</taxon>
        <taxon>Chelicerata</taxon>
        <taxon>Arachnida</taxon>
        <taxon>Araneae</taxon>
        <taxon>Araneomorphae</taxon>
        <taxon>Entelegynae</taxon>
        <taxon>Araneoidea</taxon>
        <taxon>Theridiidae</taxon>
        <taxon>Parasteatoda</taxon>
    </lineage>
</organism>
<dbReference type="PANTHER" id="PTHR24300:SF375">
    <property type="entry name" value="CYTOCHROME P450 FAMILY"/>
    <property type="match status" value="1"/>
</dbReference>
<evidence type="ECO:0000256" key="13">
    <source>
        <dbReference type="ARBA" id="ARBA00023136"/>
    </source>
</evidence>
<keyword evidence="10 15" id="KW-0560">Oxidoreductase</keyword>
<comment type="function">
    <text evidence="2">May be involved in the metabolism of insect hormones and in the breakdown of synthetic insecticides.</text>
</comment>
<keyword evidence="8" id="KW-0256">Endoplasmic reticulum</keyword>
<evidence type="ECO:0000256" key="16">
    <source>
        <dbReference type="SAM" id="Phobius"/>
    </source>
</evidence>
<dbReference type="GO" id="GO:0006082">
    <property type="term" value="P:organic acid metabolic process"/>
    <property type="evidence" value="ECO:0007669"/>
    <property type="project" value="TreeGrafter"/>
</dbReference>
<feature type="transmembrane region" description="Helical" evidence="16">
    <location>
        <begin position="25"/>
        <end position="43"/>
    </location>
</feature>
<evidence type="ECO:0000256" key="14">
    <source>
        <dbReference type="PIRSR" id="PIRSR602401-1"/>
    </source>
</evidence>
<keyword evidence="13 16" id="KW-0472">Membrane</keyword>
<evidence type="ECO:0000256" key="6">
    <source>
        <dbReference type="ARBA" id="ARBA00022617"/>
    </source>
</evidence>
<keyword evidence="9" id="KW-0492">Microsome</keyword>
<dbReference type="PROSITE" id="PS00086">
    <property type="entry name" value="CYTOCHROME_P450"/>
    <property type="match status" value="1"/>
</dbReference>
<keyword evidence="16" id="KW-0812">Transmembrane</keyword>
<dbReference type="OrthoDB" id="3934656at2759"/>
<comment type="cofactor">
    <cofactor evidence="1 14">
        <name>heme</name>
        <dbReference type="ChEBI" id="CHEBI:30413"/>
    </cofactor>
</comment>
<keyword evidence="6 14" id="KW-0349">Heme</keyword>
<dbReference type="PANTHER" id="PTHR24300">
    <property type="entry name" value="CYTOCHROME P450 508A4-RELATED"/>
    <property type="match status" value="1"/>
</dbReference>
<comment type="subcellular location">
    <subcellularLocation>
        <location evidence="4">Endoplasmic reticulum membrane</location>
        <topology evidence="4">Peripheral membrane protein</topology>
    </subcellularLocation>
    <subcellularLocation>
        <location evidence="3">Microsome membrane</location>
        <topology evidence="3">Peripheral membrane protein</topology>
    </subcellularLocation>
</comment>
<dbReference type="Pfam" id="PF00067">
    <property type="entry name" value="p450"/>
    <property type="match status" value="1"/>
</dbReference>
<evidence type="ECO:0000313" key="17">
    <source>
        <dbReference type="EMBL" id="LAA03894.1"/>
    </source>
</evidence>
<dbReference type="GO" id="GO:0020037">
    <property type="term" value="F:heme binding"/>
    <property type="evidence" value="ECO:0007669"/>
    <property type="project" value="InterPro"/>
</dbReference>
<dbReference type="InterPro" id="IPR036396">
    <property type="entry name" value="Cyt_P450_sf"/>
</dbReference>
<dbReference type="EMBL" id="IAAA01016089">
    <property type="protein sequence ID" value="LAA03894.1"/>
    <property type="molecule type" value="mRNA"/>
</dbReference>
<dbReference type="FunFam" id="1.10.630.10:FF:000238">
    <property type="entry name" value="Cytochrome P450 2A6"/>
    <property type="match status" value="1"/>
</dbReference>
<comment type="similarity">
    <text evidence="5 15">Belongs to the cytochrome P450 family.</text>
</comment>
<dbReference type="GO" id="GO:0005506">
    <property type="term" value="F:iron ion binding"/>
    <property type="evidence" value="ECO:0007669"/>
    <property type="project" value="InterPro"/>
</dbReference>
<protein>
    <submittedName>
        <fullName evidence="17">Cytochrome P450 2J5</fullName>
    </submittedName>
</protein>
<evidence type="ECO:0000256" key="11">
    <source>
        <dbReference type="ARBA" id="ARBA00023004"/>
    </source>
</evidence>